<proteinExistence type="predicted"/>
<sequence>MAENGGGNGIANGNGNGNCGGGDGRRRRKLALNNKYNLRFEPTHEILAFQVLRKRVRRNYVPSYVRCYFRELDCDNFFQRDDFHLRTVDFYFCKRRMPGVAIPVGWTTIEGPTAMENHMNDNVFYGTYATYHKDNTTVIVTEYRFFPQELDNEIALYRILSR</sequence>
<feature type="compositionally biased region" description="Gly residues" evidence="1">
    <location>
        <begin position="1"/>
        <end position="22"/>
    </location>
</feature>
<name>A0A978UC66_ZIZJJ</name>
<evidence type="ECO:0000313" key="2">
    <source>
        <dbReference type="EMBL" id="KAH7512359.1"/>
    </source>
</evidence>
<evidence type="ECO:0000313" key="3">
    <source>
        <dbReference type="Proteomes" id="UP000813462"/>
    </source>
</evidence>
<organism evidence="2 3">
    <name type="scientific">Ziziphus jujuba var. spinosa</name>
    <dbReference type="NCBI Taxonomy" id="714518"/>
    <lineage>
        <taxon>Eukaryota</taxon>
        <taxon>Viridiplantae</taxon>
        <taxon>Streptophyta</taxon>
        <taxon>Embryophyta</taxon>
        <taxon>Tracheophyta</taxon>
        <taxon>Spermatophyta</taxon>
        <taxon>Magnoliopsida</taxon>
        <taxon>eudicotyledons</taxon>
        <taxon>Gunneridae</taxon>
        <taxon>Pentapetalae</taxon>
        <taxon>rosids</taxon>
        <taxon>fabids</taxon>
        <taxon>Rosales</taxon>
        <taxon>Rhamnaceae</taxon>
        <taxon>Paliureae</taxon>
        <taxon>Ziziphus</taxon>
    </lineage>
</organism>
<protein>
    <submittedName>
        <fullName evidence="2">Uncharacterized protein</fullName>
    </submittedName>
</protein>
<comment type="caution">
    <text evidence="2">The sequence shown here is derived from an EMBL/GenBank/DDBJ whole genome shotgun (WGS) entry which is preliminary data.</text>
</comment>
<dbReference type="EMBL" id="JAEACU010000012">
    <property type="protein sequence ID" value="KAH7512359.1"/>
    <property type="molecule type" value="Genomic_DNA"/>
</dbReference>
<gene>
    <name evidence="2" type="ORF">FEM48_Zijuj12G0082400</name>
</gene>
<accession>A0A978UC66</accession>
<evidence type="ECO:0000256" key="1">
    <source>
        <dbReference type="SAM" id="MobiDB-lite"/>
    </source>
</evidence>
<dbReference type="AlphaFoldDB" id="A0A978UC66"/>
<feature type="region of interest" description="Disordered" evidence="1">
    <location>
        <begin position="1"/>
        <end position="23"/>
    </location>
</feature>
<reference evidence="2" key="1">
    <citation type="journal article" date="2021" name="Front. Plant Sci.">
        <title>Chromosome-Scale Genome Assembly for Chinese Sour Jujube and Insights Into Its Genome Evolution and Domestication Signature.</title>
        <authorList>
            <person name="Shen L.-Y."/>
            <person name="Luo H."/>
            <person name="Wang X.-L."/>
            <person name="Wang X.-M."/>
            <person name="Qiu X.-J."/>
            <person name="Liu H."/>
            <person name="Zhou S.-S."/>
            <person name="Jia K.-H."/>
            <person name="Nie S."/>
            <person name="Bao Y.-T."/>
            <person name="Zhang R.-G."/>
            <person name="Yun Q.-Z."/>
            <person name="Chai Y.-H."/>
            <person name="Lu J.-Y."/>
            <person name="Li Y."/>
            <person name="Zhao S.-W."/>
            <person name="Mao J.-F."/>
            <person name="Jia S.-G."/>
            <person name="Mao Y.-M."/>
        </authorList>
    </citation>
    <scope>NUCLEOTIDE SEQUENCE</scope>
    <source>
        <strain evidence="2">AT0</strain>
        <tissue evidence="2">Leaf</tissue>
    </source>
</reference>
<dbReference type="Proteomes" id="UP000813462">
    <property type="component" value="Unassembled WGS sequence"/>
</dbReference>